<dbReference type="EMBL" id="CAJPDQ010000013">
    <property type="protein sequence ID" value="CAF9918366.1"/>
    <property type="molecule type" value="Genomic_DNA"/>
</dbReference>
<keyword evidence="3" id="KW-0812">Transmembrane</keyword>
<protein>
    <submittedName>
        <fullName evidence="4">Uncharacterized protein</fullName>
    </submittedName>
</protein>
<dbReference type="AlphaFoldDB" id="A0A8H3FCM4"/>
<keyword evidence="3" id="KW-1133">Transmembrane helix</keyword>
<evidence type="ECO:0000256" key="3">
    <source>
        <dbReference type="SAM" id="Phobius"/>
    </source>
</evidence>
<proteinExistence type="predicted"/>
<gene>
    <name evidence="4" type="ORF">GOMPHAMPRED_001501</name>
</gene>
<dbReference type="OrthoDB" id="9991317at2759"/>
<keyword evidence="1" id="KW-0802">TPR repeat</keyword>
<dbReference type="GO" id="GO:0006383">
    <property type="term" value="P:transcription by RNA polymerase III"/>
    <property type="evidence" value="ECO:0007669"/>
    <property type="project" value="InterPro"/>
</dbReference>
<dbReference type="Gene3D" id="1.25.40.10">
    <property type="entry name" value="Tetratricopeptide repeat domain"/>
    <property type="match status" value="3"/>
</dbReference>
<evidence type="ECO:0000256" key="1">
    <source>
        <dbReference type="PROSITE-ProRule" id="PRU00339"/>
    </source>
</evidence>
<dbReference type="SMART" id="SM00028">
    <property type="entry name" value="TPR"/>
    <property type="match status" value="5"/>
</dbReference>
<dbReference type="InterPro" id="IPR011990">
    <property type="entry name" value="TPR-like_helical_dom_sf"/>
</dbReference>
<dbReference type="Proteomes" id="UP000664169">
    <property type="component" value="Unassembled WGS sequence"/>
</dbReference>
<dbReference type="PANTHER" id="PTHR23082:SF0">
    <property type="entry name" value="GENERAL TRANSCRIPTION FACTOR 3C POLYPEPTIDE 3"/>
    <property type="match status" value="1"/>
</dbReference>
<feature type="region of interest" description="Disordered" evidence="2">
    <location>
        <begin position="1"/>
        <end position="40"/>
    </location>
</feature>
<dbReference type="PANTHER" id="PTHR23082">
    <property type="entry name" value="TRANSCRIPTION INITIATION FACTOR IIIC TFIIIC , POLYPEPTIDE 3-RELATED"/>
    <property type="match status" value="1"/>
</dbReference>
<sequence>MDSLQNDTVHEYPDPELFQQEDGYVWPTNDVDSDGNPNHTELRAISSTLRAVWPDGADKENSDDQNSVSSSEGLALPTWQGEILDTDSQSENYDDGTSEPHDSSDLESDPAPPVRAGRRGRPRGRPRGRGRGNRREALDEDEAADHPRNHKRRKAKASKRGDKTVAKRGVRKGLPPSAKFSRLQGEATKLFIEGNYEKAETFANQAVVENPEQFSAHSLLSEIFYEKGDVGRSVAALFAGAHVRQRDPLVWERSADLILERSGDLPMHKMLADAVYCYTRLLSLESGRTDIRMARARLNQELGRARKALRDLKLVLKQTPRNTAVIEMAIELAMEMKKTQEAATLQEKLIDILREGNPQMAETFTWANLYTYSELLIQLGEPVDGIAKLKRVARWICGRGTDDYWEYQTQNDCEFDIDPEPRRIQVLHMADSSYENFQYGEGLPLEIRIHLGILRLQIDDVPEAMRHLEFLRPADNRTALVEDFPDLFRLVGETLRGKGLFAEALTFLEPLKPLGDFVDATYYAHMAYCYRQLGRLDEAETCYRALIKQNENDMRSRKDMVDMFHAAELQHRAAPYEHELLHKRKRQYRPMFNNQGLDDRVALGESHTELEQPTRESVTAPNVVSEVMPEVTPIAAEQHIPLVSLAKSIEKEDAGKWKKRRQHHRKKALESENQEDLQPAFLRLLDLKENLVSGDNAARNTWIESVRHLLRKFRETRVFFPYDRNVKFHGYTAEAQAKALRPKAKQMEIDMELAEMLNVPMDQLPEDNIPDEFCCVPFDDWLDVFLQLAFMMGEDGKRQDCYSILDLVGACNVFYYNKEYMFRITLIGGICAVLLDDDEKVCVVGRHFMTTYQFNSDTYRLYAALFRICARPNFGWYNSGILQKYIMRQIKAVDFCLAQPKDRELPIFEERSGFSTKDAAGNPIMPQRFDIPLLFLYGQILYAAGSYTYALNYFYRARSLDLTNPLINLSLALAYIHHALTRQSLNRHQIIMQGLVFLFQYHDRRIQSNVIAEQQEATYNVARTFHLLGLPHLAIPRYEKVLQLAEKLRAEQNGADEDDENHEDFAVDAAFALQGLYALGGNMRRAKEVVDRWMVL</sequence>
<dbReference type="Pfam" id="PF13181">
    <property type="entry name" value="TPR_8"/>
    <property type="match status" value="1"/>
</dbReference>
<keyword evidence="3" id="KW-0472">Membrane</keyword>
<keyword evidence="5" id="KW-1185">Reference proteome</keyword>
<name>A0A8H3FCM4_9LECA</name>
<feature type="region of interest" description="Disordered" evidence="2">
    <location>
        <begin position="53"/>
        <end position="178"/>
    </location>
</feature>
<evidence type="ECO:0000313" key="5">
    <source>
        <dbReference type="Proteomes" id="UP000664169"/>
    </source>
</evidence>
<feature type="repeat" description="TPR" evidence="1">
    <location>
        <begin position="520"/>
        <end position="553"/>
    </location>
</feature>
<feature type="compositionally biased region" description="Basic residues" evidence="2">
    <location>
        <begin position="116"/>
        <end position="132"/>
    </location>
</feature>
<comment type="caution">
    <text evidence="4">The sequence shown here is derived from an EMBL/GenBank/DDBJ whole genome shotgun (WGS) entry which is preliminary data.</text>
</comment>
<feature type="transmembrane region" description="Helical" evidence="3">
    <location>
        <begin position="934"/>
        <end position="955"/>
    </location>
</feature>
<dbReference type="GO" id="GO:0000127">
    <property type="term" value="C:transcription factor TFIIIC complex"/>
    <property type="evidence" value="ECO:0007669"/>
    <property type="project" value="TreeGrafter"/>
</dbReference>
<reference evidence="4" key="1">
    <citation type="submission" date="2021-03" db="EMBL/GenBank/DDBJ databases">
        <authorList>
            <person name="Tagirdzhanova G."/>
        </authorList>
    </citation>
    <scope>NUCLEOTIDE SEQUENCE</scope>
</reference>
<evidence type="ECO:0000313" key="4">
    <source>
        <dbReference type="EMBL" id="CAF9918366.1"/>
    </source>
</evidence>
<dbReference type="SUPFAM" id="SSF48452">
    <property type="entry name" value="TPR-like"/>
    <property type="match status" value="1"/>
</dbReference>
<organism evidence="4 5">
    <name type="scientific">Gomphillus americanus</name>
    <dbReference type="NCBI Taxonomy" id="1940652"/>
    <lineage>
        <taxon>Eukaryota</taxon>
        <taxon>Fungi</taxon>
        <taxon>Dikarya</taxon>
        <taxon>Ascomycota</taxon>
        <taxon>Pezizomycotina</taxon>
        <taxon>Lecanoromycetes</taxon>
        <taxon>OSLEUM clade</taxon>
        <taxon>Ostropomycetidae</taxon>
        <taxon>Ostropales</taxon>
        <taxon>Graphidaceae</taxon>
        <taxon>Gomphilloideae</taxon>
        <taxon>Gomphillus</taxon>
    </lineage>
</organism>
<accession>A0A8H3FCM4</accession>
<feature type="compositionally biased region" description="Basic residues" evidence="2">
    <location>
        <begin position="148"/>
        <end position="158"/>
    </location>
</feature>
<dbReference type="InterPro" id="IPR039340">
    <property type="entry name" value="Tfc4/TFIIIC-102/Sfc4"/>
</dbReference>
<dbReference type="InterPro" id="IPR019734">
    <property type="entry name" value="TPR_rpt"/>
</dbReference>
<evidence type="ECO:0000256" key="2">
    <source>
        <dbReference type="SAM" id="MobiDB-lite"/>
    </source>
</evidence>
<dbReference type="PROSITE" id="PS50005">
    <property type="entry name" value="TPR"/>
    <property type="match status" value="1"/>
</dbReference>